<comment type="caution">
    <text evidence="6">The sequence shown here is derived from an EMBL/GenBank/DDBJ whole genome shotgun (WGS) entry which is preliminary data.</text>
</comment>
<gene>
    <name evidence="6" type="ORF">RE6C_04416</name>
</gene>
<dbReference type="Gene3D" id="1.10.150.130">
    <property type="match status" value="1"/>
</dbReference>
<dbReference type="AlphaFoldDB" id="M2AZ74"/>
<dbReference type="GO" id="GO:0015074">
    <property type="term" value="P:DNA integration"/>
    <property type="evidence" value="ECO:0007669"/>
    <property type="project" value="UniProtKB-KW"/>
</dbReference>
<proteinExistence type="inferred from homology"/>
<evidence type="ECO:0000256" key="2">
    <source>
        <dbReference type="ARBA" id="ARBA00022908"/>
    </source>
</evidence>
<dbReference type="InterPro" id="IPR010998">
    <property type="entry name" value="Integrase_recombinase_N"/>
</dbReference>
<comment type="similarity">
    <text evidence="1">Belongs to the 'phage' integrase family.</text>
</comment>
<name>M2AZ74_9BACT</name>
<evidence type="ECO:0000256" key="1">
    <source>
        <dbReference type="ARBA" id="ARBA00008857"/>
    </source>
</evidence>
<dbReference type="Gene3D" id="1.10.443.10">
    <property type="entry name" value="Intergrase catalytic core"/>
    <property type="match status" value="1"/>
</dbReference>
<protein>
    <submittedName>
        <fullName evidence="6">Phage integrase family protein</fullName>
    </submittedName>
</protein>
<dbReference type="PROSITE" id="PS51898">
    <property type="entry name" value="TYR_RECOMBINASE"/>
    <property type="match status" value="1"/>
</dbReference>
<dbReference type="InterPro" id="IPR050808">
    <property type="entry name" value="Phage_Integrase"/>
</dbReference>
<dbReference type="GO" id="GO:0006310">
    <property type="term" value="P:DNA recombination"/>
    <property type="evidence" value="ECO:0007669"/>
    <property type="project" value="UniProtKB-KW"/>
</dbReference>
<dbReference type="InterPro" id="IPR002104">
    <property type="entry name" value="Integrase_catalytic"/>
</dbReference>
<evidence type="ECO:0000313" key="7">
    <source>
        <dbReference type="Proteomes" id="UP000011529"/>
    </source>
</evidence>
<reference evidence="6" key="1">
    <citation type="submission" date="2012-11" db="EMBL/GenBank/DDBJ databases">
        <title>Permanent draft genomes of Rhodopirellula europaea strain SH398 and 6C.</title>
        <authorList>
            <person name="Richter M."/>
            <person name="Richter-Heitmann T."/>
            <person name="Frank C."/>
            <person name="Harder J."/>
            <person name="Glockner F.O."/>
        </authorList>
    </citation>
    <scope>NUCLEOTIDE SEQUENCE</scope>
    <source>
        <strain evidence="6">6C</strain>
    </source>
</reference>
<evidence type="ECO:0000256" key="4">
    <source>
        <dbReference type="ARBA" id="ARBA00023172"/>
    </source>
</evidence>
<evidence type="ECO:0000313" key="6">
    <source>
        <dbReference type="EMBL" id="EMB14848.1"/>
    </source>
</evidence>
<dbReference type="PANTHER" id="PTHR30629">
    <property type="entry name" value="PROPHAGE INTEGRASE"/>
    <property type="match status" value="1"/>
</dbReference>
<keyword evidence="4" id="KW-0233">DNA recombination</keyword>
<dbReference type="SUPFAM" id="SSF56349">
    <property type="entry name" value="DNA breaking-rejoining enzymes"/>
    <property type="match status" value="1"/>
</dbReference>
<accession>M2AZ74</accession>
<keyword evidence="2" id="KW-0229">DNA integration</keyword>
<dbReference type="Proteomes" id="UP000011529">
    <property type="component" value="Unassembled WGS sequence"/>
</dbReference>
<sequence length="334" mass="38799">MENAMPRPNKIWYRKDRKTYYVRIGGKLHNLGKDKKEAQTAFHELMSKREEPEPKKQVEKLTAAALMDAFLLWVKENRAEPTFEKHARHLQAFLDSLSDQTIAAEDVRPHHVDGLISGKDWANNYKRTIAGSVTAAFNWGVKRGYLDRTPIRCLDVPPSERREEYPSQAEFDKMLGKTTEPFKSLLVFVSETGARPQEVRAMQPRHYIDGKIQFPVKESKGKKHARVIYLTDKAREIVEKRLKGEYIFTNRSGRSWTKDAINCRMRRISEKVGKHYCLYSVRHLTATRWLEAGMDHLTVAKLLSHRSTAMLSLVYSHIGEKTDFLQQQINRMVE</sequence>
<evidence type="ECO:0000256" key="3">
    <source>
        <dbReference type="ARBA" id="ARBA00023125"/>
    </source>
</evidence>
<reference evidence="6" key="2">
    <citation type="journal article" date="2013" name="Mar. Genomics">
        <title>Expression of sulfatases in Rhodopirellula baltica and the diversity of sulfatases in the genus Rhodopirellula.</title>
        <authorList>
            <person name="Wegner C.E."/>
            <person name="Richter-Heitmann T."/>
            <person name="Klindworth A."/>
            <person name="Klockow C."/>
            <person name="Richter M."/>
            <person name="Achstetter T."/>
            <person name="Glockner F.O."/>
            <person name="Harder J."/>
        </authorList>
    </citation>
    <scope>NUCLEOTIDE SEQUENCE [LARGE SCALE GENOMIC DNA]</scope>
    <source>
        <strain evidence="6">6C</strain>
    </source>
</reference>
<dbReference type="Pfam" id="PF00589">
    <property type="entry name" value="Phage_integrase"/>
    <property type="match status" value="1"/>
</dbReference>
<dbReference type="GO" id="GO:0003677">
    <property type="term" value="F:DNA binding"/>
    <property type="evidence" value="ECO:0007669"/>
    <property type="project" value="UniProtKB-KW"/>
</dbReference>
<keyword evidence="7" id="KW-1185">Reference proteome</keyword>
<dbReference type="InterPro" id="IPR011010">
    <property type="entry name" value="DNA_brk_join_enz"/>
</dbReference>
<dbReference type="PATRIC" id="fig|1263867.3.peg.4731"/>
<dbReference type="PANTHER" id="PTHR30629:SF2">
    <property type="entry name" value="PROPHAGE INTEGRASE INTS-RELATED"/>
    <property type="match status" value="1"/>
</dbReference>
<keyword evidence="3" id="KW-0238">DNA-binding</keyword>
<dbReference type="EMBL" id="ANMO01000208">
    <property type="protein sequence ID" value="EMB14848.1"/>
    <property type="molecule type" value="Genomic_DNA"/>
</dbReference>
<feature type="domain" description="Tyr recombinase" evidence="5">
    <location>
        <begin position="161"/>
        <end position="330"/>
    </location>
</feature>
<dbReference type="InterPro" id="IPR013762">
    <property type="entry name" value="Integrase-like_cat_sf"/>
</dbReference>
<evidence type="ECO:0000259" key="5">
    <source>
        <dbReference type="PROSITE" id="PS51898"/>
    </source>
</evidence>
<organism evidence="6 7">
    <name type="scientific">Rhodopirellula europaea 6C</name>
    <dbReference type="NCBI Taxonomy" id="1263867"/>
    <lineage>
        <taxon>Bacteria</taxon>
        <taxon>Pseudomonadati</taxon>
        <taxon>Planctomycetota</taxon>
        <taxon>Planctomycetia</taxon>
        <taxon>Pirellulales</taxon>
        <taxon>Pirellulaceae</taxon>
        <taxon>Rhodopirellula</taxon>
    </lineage>
</organism>